<dbReference type="SUPFAM" id="SSF47413">
    <property type="entry name" value="lambda repressor-like DNA-binding domains"/>
    <property type="match status" value="1"/>
</dbReference>
<dbReference type="GO" id="GO:0003677">
    <property type="term" value="F:DNA binding"/>
    <property type="evidence" value="ECO:0007669"/>
    <property type="project" value="InterPro"/>
</dbReference>
<name>A0A920BR32_9ACTN</name>
<dbReference type="Pfam" id="PF13560">
    <property type="entry name" value="HTH_31"/>
    <property type="match status" value="1"/>
</dbReference>
<evidence type="ECO:0000313" key="2">
    <source>
        <dbReference type="EMBL" id="GIM97964.1"/>
    </source>
</evidence>
<gene>
    <name evidence="2" type="ORF">Ato02nite_097570</name>
</gene>
<feature type="domain" description="HTH cro/C1-type" evidence="1">
    <location>
        <begin position="26"/>
        <end position="80"/>
    </location>
</feature>
<evidence type="ECO:0000259" key="1">
    <source>
        <dbReference type="PROSITE" id="PS50943"/>
    </source>
</evidence>
<dbReference type="InterPro" id="IPR010982">
    <property type="entry name" value="Lambda_DNA-bd_dom_sf"/>
</dbReference>
<dbReference type="SMART" id="SM00530">
    <property type="entry name" value="HTH_XRE"/>
    <property type="match status" value="1"/>
</dbReference>
<dbReference type="PROSITE" id="PS50943">
    <property type="entry name" value="HTH_CROC1"/>
    <property type="match status" value="1"/>
</dbReference>
<evidence type="ECO:0000313" key="3">
    <source>
        <dbReference type="Proteomes" id="UP000677082"/>
    </source>
</evidence>
<dbReference type="EMBL" id="BOQN01000173">
    <property type="protein sequence ID" value="GIM97964.1"/>
    <property type="molecule type" value="Genomic_DNA"/>
</dbReference>
<protein>
    <submittedName>
        <fullName evidence="2">Transcriptional regulator</fullName>
    </submittedName>
</protein>
<dbReference type="AlphaFoldDB" id="A0A920BR32"/>
<dbReference type="InterPro" id="IPR001387">
    <property type="entry name" value="Cro/C1-type_HTH"/>
</dbReference>
<reference evidence="2 3" key="1">
    <citation type="submission" date="2021-03" db="EMBL/GenBank/DDBJ databases">
        <title>Whole genome shotgun sequence of Actinoplanes toevensis NBRC 105298.</title>
        <authorList>
            <person name="Komaki H."/>
            <person name="Tamura T."/>
        </authorList>
    </citation>
    <scope>NUCLEOTIDE SEQUENCE [LARGE SCALE GENOMIC DNA]</scope>
    <source>
        <strain evidence="2 3">NBRC 105298</strain>
    </source>
</reference>
<dbReference type="Pfam" id="PF19054">
    <property type="entry name" value="DUF5753"/>
    <property type="match status" value="1"/>
</dbReference>
<proteinExistence type="predicted"/>
<organism evidence="2 3">
    <name type="scientific">Paractinoplanes toevensis</name>
    <dbReference type="NCBI Taxonomy" id="571911"/>
    <lineage>
        <taxon>Bacteria</taxon>
        <taxon>Bacillati</taxon>
        <taxon>Actinomycetota</taxon>
        <taxon>Actinomycetes</taxon>
        <taxon>Micromonosporales</taxon>
        <taxon>Micromonosporaceae</taxon>
        <taxon>Paractinoplanes</taxon>
    </lineage>
</organism>
<dbReference type="InterPro" id="IPR043917">
    <property type="entry name" value="DUF5753"/>
</dbReference>
<comment type="caution">
    <text evidence="2">The sequence shown here is derived from an EMBL/GenBank/DDBJ whole genome shotgun (WGS) entry which is preliminary data.</text>
</comment>
<accession>A0A920BR32</accession>
<dbReference type="Gene3D" id="1.10.260.40">
    <property type="entry name" value="lambda repressor-like DNA-binding domains"/>
    <property type="match status" value="1"/>
</dbReference>
<dbReference type="CDD" id="cd00093">
    <property type="entry name" value="HTH_XRE"/>
    <property type="match status" value="1"/>
</dbReference>
<sequence length="296" mass="33363">MGQLAWEEMMVATNPTVQRRRLGIALRRAREAASKTREEAAGEIDAAPSKITRIEQGQSGLRLTDLGILLNLYGVSGPEAESMKEMARAGRQRGRWSAYRESLPTWFRQYIDLESDASEIRWYQTEIMPGILQIESYIRPIMAAGPRTDPDELERQVQVRLQRQSSLDESNAADLNFILSESALRRTVGSTATMRDQLAFLIEVSKRSNVTLQVLPFSAETYAISSFPFIILRFNDDATSDTIYTEDYRDAVYLDRPDDVKAYSRLWGELQAAALGAVESRRLIAKIADQVKESGS</sequence>
<dbReference type="Proteomes" id="UP000677082">
    <property type="component" value="Unassembled WGS sequence"/>
</dbReference>
<keyword evidence="3" id="KW-1185">Reference proteome</keyword>